<name>Q02AY0_SOLUE</name>
<gene>
    <name evidence="1" type="ordered locus">Acid_0787</name>
</gene>
<sequence>MSSFIRCLQPRALAALHGLTEQSGQNWWKDLLTLWEPSGSPAGDHGLRLAIRNNYLNFYSRGQSVARVGFTSGCEAYAETHVKHAFGPSETIQDYARLSGATIQHPKTGEQRGYEGRATLHEWIAQTDKHSGEEKGCVDELVAVNPSIIDLEMGLPRAANGRPLSVWIASPSSRVPTPSTSSFGKPR</sequence>
<dbReference type="AlphaFoldDB" id="Q02AY0"/>
<dbReference type="EMBL" id="CP000473">
    <property type="protein sequence ID" value="ABJ81786.1"/>
    <property type="molecule type" value="Genomic_DNA"/>
</dbReference>
<protein>
    <submittedName>
        <fullName evidence="1">Uncharacterized protein</fullName>
    </submittedName>
</protein>
<proteinExistence type="predicted"/>
<organism evidence="1">
    <name type="scientific">Solibacter usitatus (strain Ellin6076)</name>
    <dbReference type="NCBI Taxonomy" id="234267"/>
    <lineage>
        <taxon>Bacteria</taxon>
        <taxon>Pseudomonadati</taxon>
        <taxon>Acidobacteriota</taxon>
        <taxon>Terriglobia</taxon>
        <taxon>Bryobacterales</taxon>
        <taxon>Solibacteraceae</taxon>
        <taxon>Candidatus Solibacter</taxon>
    </lineage>
</organism>
<dbReference type="InParanoid" id="Q02AY0"/>
<evidence type="ECO:0000313" key="1">
    <source>
        <dbReference type="EMBL" id="ABJ81786.1"/>
    </source>
</evidence>
<dbReference type="STRING" id="234267.Acid_0787"/>
<accession>Q02AY0</accession>
<dbReference type="KEGG" id="sus:Acid_0787"/>
<reference evidence="1" key="1">
    <citation type="submission" date="2006-10" db="EMBL/GenBank/DDBJ databases">
        <title>Complete sequence of Solibacter usitatus Ellin6076.</title>
        <authorList>
            <consortium name="US DOE Joint Genome Institute"/>
            <person name="Copeland A."/>
            <person name="Lucas S."/>
            <person name="Lapidus A."/>
            <person name="Barry K."/>
            <person name="Detter J.C."/>
            <person name="Glavina del Rio T."/>
            <person name="Hammon N."/>
            <person name="Israni S."/>
            <person name="Dalin E."/>
            <person name="Tice H."/>
            <person name="Pitluck S."/>
            <person name="Thompson L.S."/>
            <person name="Brettin T."/>
            <person name="Bruce D."/>
            <person name="Han C."/>
            <person name="Tapia R."/>
            <person name="Gilna P."/>
            <person name="Schmutz J."/>
            <person name="Larimer F."/>
            <person name="Land M."/>
            <person name="Hauser L."/>
            <person name="Kyrpides N."/>
            <person name="Mikhailova N."/>
            <person name="Janssen P.H."/>
            <person name="Kuske C.R."/>
            <person name="Richardson P."/>
        </authorList>
    </citation>
    <scope>NUCLEOTIDE SEQUENCE</scope>
    <source>
        <strain evidence="1">Ellin6076</strain>
    </source>
</reference>
<dbReference type="HOGENOM" id="CLU_1446766_0_0_0"/>
<dbReference type="eggNOG" id="ENOG5033M7D">
    <property type="taxonomic scope" value="Bacteria"/>
</dbReference>